<comment type="caution">
    <text evidence="2">The sequence shown here is derived from an EMBL/GenBank/DDBJ whole genome shotgun (WGS) entry which is preliminary data.</text>
</comment>
<organism evidence="2 3">
    <name type="scientific">Phascolomyces articulosus</name>
    <dbReference type="NCBI Taxonomy" id="60185"/>
    <lineage>
        <taxon>Eukaryota</taxon>
        <taxon>Fungi</taxon>
        <taxon>Fungi incertae sedis</taxon>
        <taxon>Mucoromycota</taxon>
        <taxon>Mucoromycotina</taxon>
        <taxon>Mucoromycetes</taxon>
        <taxon>Mucorales</taxon>
        <taxon>Lichtheimiaceae</taxon>
        <taxon>Phascolomyces</taxon>
    </lineage>
</organism>
<feature type="non-terminal residue" evidence="2">
    <location>
        <position position="270"/>
    </location>
</feature>
<keyword evidence="3" id="KW-1185">Reference proteome</keyword>
<feature type="transmembrane region" description="Helical" evidence="1">
    <location>
        <begin position="153"/>
        <end position="175"/>
    </location>
</feature>
<evidence type="ECO:0000313" key="3">
    <source>
        <dbReference type="Proteomes" id="UP001209540"/>
    </source>
</evidence>
<gene>
    <name evidence="2" type="ORF">BDA99DRAFT_422609</name>
</gene>
<evidence type="ECO:0000313" key="2">
    <source>
        <dbReference type="EMBL" id="KAI9254487.1"/>
    </source>
</evidence>
<feature type="transmembrane region" description="Helical" evidence="1">
    <location>
        <begin position="203"/>
        <end position="222"/>
    </location>
</feature>
<feature type="transmembrane region" description="Helical" evidence="1">
    <location>
        <begin position="228"/>
        <end position="250"/>
    </location>
</feature>
<keyword evidence="1" id="KW-0472">Membrane</keyword>
<feature type="transmembrane region" description="Helical" evidence="1">
    <location>
        <begin position="76"/>
        <end position="97"/>
    </location>
</feature>
<dbReference type="PANTHER" id="PTHR38848:SF3">
    <property type="entry name" value="G-PROTEIN COUPLED RECEPTORS FAMILY 3 PROFILE DOMAIN-CONTAINING PROTEIN"/>
    <property type="match status" value="1"/>
</dbReference>
<feature type="transmembrane region" description="Helical" evidence="1">
    <location>
        <begin position="118"/>
        <end position="141"/>
    </location>
</feature>
<evidence type="ECO:0000256" key="1">
    <source>
        <dbReference type="SAM" id="Phobius"/>
    </source>
</evidence>
<feature type="transmembrane region" description="Helical" evidence="1">
    <location>
        <begin position="41"/>
        <end position="64"/>
    </location>
</feature>
<reference evidence="2" key="2">
    <citation type="submission" date="2023-02" db="EMBL/GenBank/DDBJ databases">
        <authorList>
            <consortium name="DOE Joint Genome Institute"/>
            <person name="Mondo S.J."/>
            <person name="Chang Y."/>
            <person name="Wang Y."/>
            <person name="Ahrendt S."/>
            <person name="Andreopoulos W."/>
            <person name="Barry K."/>
            <person name="Beard J."/>
            <person name="Benny G.L."/>
            <person name="Blankenship S."/>
            <person name="Bonito G."/>
            <person name="Cuomo C."/>
            <person name="Desiro A."/>
            <person name="Gervers K.A."/>
            <person name="Hundley H."/>
            <person name="Kuo A."/>
            <person name="LaButti K."/>
            <person name="Lang B.F."/>
            <person name="Lipzen A."/>
            <person name="O'Donnell K."/>
            <person name="Pangilinan J."/>
            <person name="Reynolds N."/>
            <person name="Sandor L."/>
            <person name="Smith M.W."/>
            <person name="Tsang A."/>
            <person name="Grigoriev I.V."/>
            <person name="Stajich J.E."/>
            <person name="Spatafora J.W."/>
        </authorList>
    </citation>
    <scope>NUCLEOTIDE SEQUENCE</scope>
    <source>
        <strain evidence="2">RSA 2281</strain>
    </source>
</reference>
<dbReference type="EMBL" id="JAIXMP010000024">
    <property type="protein sequence ID" value="KAI9254487.1"/>
    <property type="molecule type" value="Genomic_DNA"/>
</dbReference>
<dbReference type="AlphaFoldDB" id="A0AAD5K7H4"/>
<proteinExistence type="predicted"/>
<dbReference type="PANTHER" id="PTHR38848">
    <property type="entry name" value="G-PROTEIN COUPLED RECEPTORS FAMILY 3 PROFILE DOMAIN-CONTAINING PROTEIN"/>
    <property type="match status" value="1"/>
</dbReference>
<name>A0AAD5K7H4_9FUNG</name>
<reference evidence="2" key="1">
    <citation type="journal article" date="2022" name="IScience">
        <title>Evolution of zygomycete secretomes and the origins of terrestrial fungal ecologies.</title>
        <authorList>
            <person name="Chang Y."/>
            <person name="Wang Y."/>
            <person name="Mondo S."/>
            <person name="Ahrendt S."/>
            <person name="Andreopoulos W."/>
            <person name="Barry K."/>
            <person name="Beard J."/>
            <person name="Benny G.L."/>
            <person name="Blankenship S."/>
            <person name="Bonito G."/>
            <person name="Cuomo C."/>
            <person name="Desiro A."/>
            <person name="Gervers K.A."/>
            <person name="Hundley H."/>
            <person name="Kuo A."/>
            <person name="LaButti K."/>
            <person name="Lang B.F."/>
            <person name="Lipzen A."/>
            <person name="O'Donnell K."/>
            <person name="Pangilinan J."/>
            <person name="Reynolds N."/>
            <person name="Sandor L."/>
            <person name="Smith M.E."/>
            <person name="Tsang A."/>
            <person name="Grigoriev I.V."/>
            <person name="Stajich J.E."/>
            <person name="Spatafora J.W."/>
        </authorList>
    </citation>
    <scope>NUCLEOTIDE SEQUENCE</scope>
    <source>
        <strain evidence="2">RSA 2281</strain>
    </source>
</reference>
<feature type="non-terminal residue" evidence="2">
    <location>
        <position position="1"/>
    </location>
</feature>
<sequence>GPDGPDALEIMSEMISLICMTIMASALGVKSKRERLVNLTYGRILVFAVYILSWAFAVTSMVSVSTNNFNYTSCTLAMMSCDVFYAGSKIVIYAWLIERVHLVTAVRTTRMKSCQYRFHILLLVPYVGIFVLMLTFRNIYLLDTGECIIGLKWIASMPLMCYDFFLNLYLTYLFVRPLMNVGRTTGRTNWKETRLYKLTKRTLIASLVCLLVSLANVLSVVITRGHLRGLICLTCCTLDVTINVVTIHWVTTSKTKMSARHTGTLNSDEI</sequence>
<feature type="transmembrane region" description="Helical" evidence="1">
    <location>
        <begin position="12"/>
        <end position="29"/>
    </location>
</feature>
<keyword evidence="1" id="KW-0812">Transmembrane</keyword>
<accession>A0AAD5K7H4</accession>
<dbReference type="Proteomes" id="UP001209540">
    <property type="component" value="Unassembled WGS sequence"/>
</dbReference>
<protein>
    <submittedName>
        <fullName evidence="2">Uncharacterized protein</fullName>
    </submittedName>
</protein>
<keyword evidence="1" id="KW-1133">Transmembrane helix</keyword>